<dbReference type="Pfam" id="PF17906">
    <property type="entry name" value="HTH_48"/>
    <property type="match status" value="1"/>
</dbReference>
<name>A0A8X6QEX3_NEPPI</name>
<keyword evidence="3" id="KW-1185">Reference proteome</keyword>
<dbReference type="GO" id="GO:0000729">
    <property type="term" value="P:DNA double-strand break processing"/>
    <property type="evidence" value="ECO:0007669"/>
    <property type="project" value="TreeGrafter"/>
</dbReference>
<dbReference type="OrthoDB" id="10046483at2759"/>
<dbReference type="InterPro" id="IPR041426">
    <property type="entry name" value="Mos1_HTH"/>
</dbReference>
<dbReference type="InterPro" id="IPR052709">
    <property type="entry name" value="Transposase-MT_Hybrid"/>
</dbReference>
<dbReference type="EMBL" id="BMAW01031925">
    <property type="protein sequence ID" value="GFU23331.1"/>
    <property type="molecule type" value="Genomic_DNA"/>
</dbReference>
<evidence type="ECO:0000313" key="3">
    <source>
        <dbReference type="Proteomes" id="UP000887013"/>
    </source>
</evidence>
<evidence type="ECO:0000313" key="2">
    <source>
        <dbReference type="EMBL" id="GFU23331.1"/>
    </source>
</evidence>
<reference evidence="2" key="1">
    <citation type="submission" date="2020-08" db="EMBL/GenBank/DDBJ databases">
        <title>Multicomponent nature underlies the extraordinary mechanical properties of spider dragline silk.</title>
        <authorList>
            <person name="Kono N."/>
            <person name="Nakamura H."/>
            <person name="Mori M."/>
            <person name="Yoshida Y."/>
            <person name="Ohtoshi R."/>
            <person name="Malay A.D."/>
            <person name="Moran D.A.P."/>
            <person name="Tomita M."/>
            <person name="Numata K."/>
            <person name="Arakawa K."/>
        </authorList>
    </citation>
    <scope>NUCLEOTIDE SEQUENCE</scope>
</reference>
<dbReference type="Proteomes" id="UP000887013">
    <property type="component" value="Unassembled WGS sequence"/>
</dbReference>
<dbReference type="GO" id="GO:0000793">
    <property type="term" value="C:condensed chromosome"/>
    <property type="evidence" value="ECO:0007669"/>
    <property type="project" value="TreeGrafter"/>
</dbReference>
<dbReference type="AlphaFoldDB" id="A0A8X6QEX3"/>
<sequence>MEDVKINNKRSIRHCILFLFDQGMKANGAVKKITYTYGDVLKLNKCHRWFKELKNGNRNLKDAARKGRPTKLDDDILN</sequence>
<dbReference type="GO" id="GO:0046975">
    <property type="term" value="F:histone H3K36 methyltransferase activity"/>
    <property type="evidence" value="ECO:0007669"/>
    <property type="project" value="TreeGrafter"/>
</dbReference>
<organism evidence="2 3">
    <name type="scientific">Nephila pilipes</name>
    <name type="common">Giant wood spider</name>
    <name type="synonym">Nephila maculata</name>
    <dbReference type="NCBI Taxonomy" id="299642"/>
    <lineage>
        <taxon>Eukaryota</taxon>
        <taxon>Metazoa</taxon>
        <taxon>Ecdysozoa</taxon>
        <taxon>Arthropoda</taxon>
        <taxon>Chelicerata</taxon>
        <taxon>Arachnida</taxon>
        <taxon>Araneae</taxon>
        <taxon>Araneomorphae</taxon>
        <taxon>Entelegynae</taxon>
        <taxon>Araneoidea</taxon>
        <taxon>Nephilidae</taxon>
        <taxon>Nephila</taxon>
    </lineage>
</organism>
<dbReference type="GO" id="GO:0035861">
    <property type="term" value="C:site of double-strand break"/>
    <property type="evidence" value="ECO:0007669"/>
    <property type="project" value="TreeGrafter"/>
</dbReference>
<dbReference type="GO" id="GO:0006303">
    <property type="term" value="P:double-strand break repair via nonhomologous end joining"/>
    <property type="evidence" value="ECO:0007669"/>
    <property type="project" value="TreeGrafter"/>
</dbReference>
<protein>
    <submittedName>
        <fullName evidence="2">Histone-lysine N-methyltransferase SETMAR</fullName>
    </submittedName>
</protein>
<dbReference type="GO" id="GO:0003697">
    <property type="term" value="F:single-stranded DNA binding"/>
    <property type="evidence" value="ECO:0007669"/>
    <property type="project" value="TreeGrafter"/>
</dbReference>
<dbReference type="GO" id="GO:0031297">
    <property type="term" value="P:replication fork processing"/>
    <property type="evidence" value="ECO:0007669"/>
    <property type="project" value="TreeGrafter"/>
</dbReference>
<comment type="caution">
    <text evidence="2">The sequence shown here is derived from an EMBL/GenBank/DDBJ whole genome shotgun (WGS) entry which is preliminary data.</text>
</comment>
<dbReference type="GO" id="GO:0003690">
    <property type="term" value="F:double-stranded DNA binding"/>
    <property type="evidence" value="ECO:0007669"/>
    <property type="project" value="TreeGrafter"/>
</dbReference>
<dbReference type="PANTHER" id="PTHR46060:SF2">
    <property type="entry name" value="HISTONE-LYSINE N-METHYLTRANSFERASE SETMAR"/>
    <property type="match status" value="1"/>
</dbReference>
<dbReference type="GO" id="GO:0042800">
    <property type="term" value="F:histone H3K4 methyltransferase activity"/>
    <property type="evidence" value="ECO:0007669"/>
    <property type="project" value="TreeGrafter"/>
</dbReference>
<gene>
    <name evidence="2" type="primary">WH47_08618</name>
    <name evidence="2" type="ORF">NPIL_522591</name>
</gene>
<evidence type="ECO:0000259" key="1">
    <source>
        <dbReference type="Pfam" id="PF17906"/>
    </source>
</evidence>
<dbReference type="Gene3D" id="1.10.10.1450">
    <property type="match status" value="1"/>
</dbReference>
<dbReference type="GO" id="GO:0015074">
    <property type="term" value="P:DNA integration"/>
    <property type="evidence" value="ECO:0007669"/>
    <property type="project" value="TreeGrafter"/>
</dbReference>
<dbReference type="GO" id="GO:0044547">
    <property type="term" value="F:DNA topoisomerase binding"/>
    <property type="evidence" value="ECO:0007669"/>
    <property type="project" value="TreeGrafter"/>
</dbReference>
<dbReference type="GO" id="GO:0005634">
    <property type="term" value="C:nucleus"/>
    <property type="evidence" value="ECO:0007669"/>
    <property type="project" value="TreeGrafter"/>
</dbReference>
<dbReference type="PANTHER" id="PTHR46060">
    <property type="entry name" value="MARINER MOS1 TRANSPOSASE-LIKE PROTEIN"/>
    <property type="match status" value="1"/>
</dbReference>
<dbReference type="GO" id="GO:0000014">
    <property type="term" value="F:single-stranded DNA endodeoxyribonuclease activity"/>
    <property type="evidence" value="ECO:0007669"/>
    <property type="project" value="TreeGrafter"/>
</dbReference>
<proteinExistence type="predicted"/>
<feature type="domain" description="Mos1 transposase HTH" evidence="1">
    <location>
        <begin position="9"/>
        <end position="57"/>
    </location>
</feature>
<dbReference type="GO" id="GO:0044774">
    <property type="term" value="P:mitotic DNA integrity checkpoint signaling"/>
    <property type="evidence" value="ECO:0007669"/>
    <property type="project" value="TreeGrafter"/>
</dbReference>
<accession>A0A8X6QEX3</accession>